<evidence type="ECO:0000313" key="1">
    <source>
        <dbReference type="EMBL" id="KAH3696126.1"/>
    </source>
</evidence>
<organism evidence="1 2">
    <name type="scientific">Dreissena polymorpha</name>
    <name type="common">Zebra mussel</name>
    <name type="synonym">Mytilus polymorpha</name>
    <dbReference type="NCBI Taxonomy" id="45954"/>
    <lineage>
        <taxon>Eukaryota</taxon>
        <taxon>Metazoa</taxon>
        <taxon>Spiralia</taxon>
        <taxon>Lophotrochozoa</taxon>
        <taxon>Mollusca</taxon>
        <taxon>Bivalvia</taxon>
        <taxon>Autobranchia</taxon>
        <taxon>Heteroconchia</taxon>
        <taxon>Euheterodonta</taxon>
        <taxon>Imparidentia</taxon>
        <taxon>Neoheterodontei</taxon>
        <taxon>Myida</taxon>
        <taxon>Dreissenoidea</taxon>
        <taxon>Dreissenidae</taxon>
        <taxon>Dreissena</taxon>
    </lineage>
</organism>
<dbReference type="EMBL" id="JAIWYP010000016">
    <property type="protein sequence ID" value="KAH3696126.1"/>
    <property type="molecule type" value="Genomic_DNA"/>
</dbReference>
<keyword evidence="2" id="KW-1185">Reference proteome</keyword>
<proteinExistence type="predicted"/>
<reference evidence="1" key="2">
    <citation type="submission" date="2020-11" db="EMBL/GenBank/DDBJ databases">
        <authorList>
            <person name="McCartney M.A."/>
            <person name="Auch B."/>
            <person name="Kono T."/>
            <person name="Mallez S."/>
            <person name="Becker A."/>
            <person name="Gohl D.M."/>
            <person name="Silverstein K.A.T."/>
            <person name="Koren S."/>
            <person name="Bechman K.B."/>
            <person name="Herman A."/>
            <person name="Abrahante J.E."/>
            <person name="Garbe J."/>
        </authorList>
    </citation>
    <scope>NUCLEOTIDE SEQUENCE</scope>
    <source>
        <strain evidence="1">Duluth1</strain>
        <tissue evidence="1">Whole animal</tissue>
    </source>
</reference>
<dbReference type="AlphaFoldDB" id="A0A9D4BB89"/>
<accession>A0A9D4BB89</accession>
<protein>
    <submittedName>
        <fullName evidence="1">Uncharacterized protein</fullName>
    </submittedName>
</protein>
<dbReference type="Proteomes" id="UP000828390">
    <property type="component" value="Unassembled WGS sequence"/>
</dbReference>
<name>A0A9D4BB89_DREPO</name>
<sequence>MFIGDSLPVLSSCCDTVKSSNCKSYISHPLPALPPPPPSTSNISPDLYGLTCVLNTSPVKLLSYSEEL</sequence>
<reference evidence="1" key="1">
    <citation type="journal article" date="2019" name="bioRxiv">
        <title>The Genome of the Zebra Mussel, Dreissena polymorpha: A Resource for Invasive Species Research.</title>
        <authorList>
            <person name="McCartney M.A."/>
            <person name="Auch B."/>
            <person name="Kono T."/>
            <person name="Mallez S."/>
            <person name="Zhang Y."/>
            <person name="Obille A."/>
            <person name="Becker A."/>
            <person name="Abrahante J.E."/>
            <person name="Garbe J."/>
            <person name="Badalamenti J.P."/>
            <person name="Herman A."/>
            <person name="Mangelson H."/>
            <person name="Liachko I."/>
            <person name="Sullivan S."/>
            <person name="Sone E.D."/>
            <person name="Koren S."/>
            <person name="Silverstein K.A.T."/>
            <person name="Beckman K.B."/>
            <person name="Gohl D.M."/>
        </authorList>
    </citation>
    <scope>NUCLEOTIDE SEQUENCE</scope>
    <source>
        <strain evidence="1">Duluth1</strain>
        <tissue evidence="1">Whole animal</tissue>
    </source>
</reference>
<comment type="caution">
    <text evidence="1">The sequence shown here is derived from an EMBL/GenBank/DDBJ whole genome shotgun (WGS) entry which is preliminary data.</text>
</comment>
<evidence type="ECO:0000313" key="2">
    <source>
        <dbReference type="Proteomes" id="UP000828390"/>
    </source>
</evidence>
<gene>
    <name evidence="1" type="ORF">DPMN_083589</name>
</gene>